<name>K1PQ75_MAGGI</name>
<dbReference type="PANTHER" id="PTHR24198">
    <property type="entry name" value="ANKYRIN REPEAT AND PROTEIN KINASE DOMAIN-CONTAINING PROTEIN"/>
    <property type="match status" value="1"/>
</dbReference>
<evidence type="ECO:0000256" key="1">
    <source>
        <dbReference type="ARBA" id="ARBA00022737"/>
    </source>
</evidence>
<dbReference type="InterPro" id="IPR002110">
    <property type="entry name" value="Ankyrin_rpt"/>
</dbReference>
<proteinExistence type="predicted"/>
<sequence>MTESFEVLDLLHVAIEKNDLKLVVSILADNGYLVNKLRFNHTALTLALELKTNEIIEAVMACPNMDVNTVDRFGRTGLYFASKTGPISLVRKLISLGAHINQSTPSILHGCAHGESDNEAIVFALVKHGVNVDAVDERDRTPLYIAVQNSLVNVTKALIKCKANVNTAGELQSLTPLILCAGQYPTPIDANSQERYIRSLKVLNILLENGADLRLTDSKGYTALHHAIENNNILGTLKLIQWGAHHNSFTAETIQQAFETTVARNHFEIAFLIFLYFYKVFCSFSFQFYCKMKEGLMNVEKVKLNIEVGLPGIETDLYLESQPEMTESFEVLDLLHVAIEKNDLKLVVSILADNGYLVNKLRFNHTALTLALKLQANEIIEAVVACPNIDVNTVVRFGQTGLYFAAKTGPISLVKKLISLGAHVNQSMPSILHGCAYGESDNEAIVFALVKHGVNVDAVDERNRTPLYIAVQNSLVNVTKALIKCKANVNTAEEHRALTPLILCAGKFPTSIDANSQQRYIRSLKVLNILLENGADLSLTDSKGYTALHHAIENNNVMGTLKLIQWGAQHNSFTAETIQQAFETTVARNHFEIAFFIFLYFYKFFCRFSFQFYCKAKEDVTKVERVKTNNFRLVLEQALSEMLAVHFPFNDSRTFDQKSLTLQILCRHAMLRKLNYSLYEKNQLGLPTANLLRRYIFFDTDFSEVSVSLLSDVHVATYTGDIASISLKANQQIVNIPLNDHTLLEIAITRKSIFITNLLLKHGADPNIETTEGLKPLHLACSLGCLIITQCLLEFGADVNALNKHGNLPIHTACSAGHFHIAESLIKHGSICNSPDSNGRYPIHYSSASGNWKFTKTLLQHGVDGDVMDTFGYTGLQLASSRGTLYLLEHIKLPYMFKRDMLMKGDMTVLRYPSNIKWVPKQKYSHEVDHDGVIKLFLEYGCSSEIPCWTKTTQSALDTARDFYPNGAVPLLLQKSKLN</sequence>
<dbReference type="Pfam" id="PF13637">
    <property type="entry name" value="Ank_4"/>
    <property type="match status" value="2"/>
</dbReference>
<keyword evidence="1" id="KW-0677">Repeat</keyword>
<dbReference type="HOGENOM" id="CLU_303894_0_0_1"/>
<dbReference type="AlphaFoldDB" id="K1PQ75"/>
<accession>K1PQ75</accession>
<keyword evidence="2" id="KW-0040">ANK repeat</keyword>
<gene>
    <name evidence="3" type="ORF">CGI_10004889</name>
</gene>
<dbReference type="EMBL" id="JH818222">
    <property type="protein sequence ID" value="EKC20994.1"/>
    <property type="molecule type" value="Genomic_DNA"/>
</dbReference>
<organism evidence="3">
    <name type="scientific">Magallana gigas</name>
    <name type="common">Pacific oyster</name>
    <name type="synonym">Crassostrea gigas</name>
    <dbReference type="NCBI Taxonomy" id="29159"/>
    <lineage>
        <taxon>Eukaryota</taxon>
        <taxon>Metazoa</taxon>
        <taxon>Spiralia</taxon>
        <taxon>Lophotrochozoa</taxon>
        <taxon>Mollusca</taxon>
        <taxon>Bivalvia</taxon>
        <taxon>Autobranchia</taxon>
        <taxon>Pteriomorphia</taxon>
        <taxon>Ostreida</taxon>
        <taxon>Ostreoidea</taxon>
        <taxon>Ostreidae</taxon>
        <taxon>Magallana</taxon>
    </lineage>
</organism>
<dbReference type="InterPro" id="IPR036770">
    <property type="entry name" value="Ankyrin_rpt-contain_sf"/>
</dbReference>
<reference evidence="3" key="1">
    <citation type="journal article" date="2012" name="Nature">
        <title>The oyster genome reveals stress adaptation and complexity of shell formation.</title>
        <authorList>
            <person name="Zhang G."/>
            <person name="Fang X."/>
            <person name="Guo X."/>
            <person name="Li L."/>
            <person name="Luo R."/>
            <person name="Xu F."/>
            <person name="Yang P."/>
            <person name="Zhang L."/>
            <person name="Wang X."/>
            <person name="Qi H."/>
            <person name="Xiong Z."/>
            <person name="Que H."/>
            <person name="Xie Y."/>
            <person name="Holland P.W."/>
            <person name="Paps J."/>
            <person name="Zhu Y."/>
            <person name="Wu F."/>
            <person name="Chen Y."/>
            <person name="Wang J."/>
            <person name="Peng C."/>
            <person name="Meng J."/>
            <person name="Yang L."/>
            <person name="Liu J."/>
            <person name="Wen B."/>
            <person name="Zhang N."/>
            <person name="Huang Z."/>
            <person name="Zhu Q."/>
            <person name="Feng Y."/>
            <person name="Mount A."/>
            <person name="Hedgecock D."/>
            <person name="Xu Z."/>
            <person name="Liu Y."/>
            <person name="Domazet-Loso T."/>
            <person name="Du Y."/>
            <person name="Sun X."/>
            <person name="Zhang S."/>
            <person name="Liu B."/>
            <person name="Cheng P."/>
            <person name="Jiang X."/>
            <person name="Li J."/>
            <person name="Fan D."/>
            <person name="Wang W."/>
            <person name="Fu W."/>
            <person name="Wang T."/>
            <person name="Wang B."/>
            <person name="Zhang J."/>
            <person name="Peng Z."/>
            <person name="Li Y."/>
            <person name="Li N."/>
            <person name="Wang J."/>
            <person name="Chen M."/>
            <person name="He Y."/>
            <person name="Tan F."/>
            <person name="Song X."/>
            <person name="Zheng Q."/>
            <person name="Huang R."/>
            <person name="Yang H."/>
            <person name="Du X."/>
            <person name="Chen L."/>
            <person name="Yang M."/>
            <person name="Gaffney P.M."/>
            <person name="Wang S."/>
            <person name="Luo L."/>
            <person name="She Z."/>
            <person name="Ming Y."/>
            <person name="Huang W."/>
            <person name="Zhang S."/>
            <person name="Huang B."/>
            <person name="Zhang Y."/>
            <person name="Qu T."/>
            <person name="Ni P."/>
            <person name="Miao G."/>
            <person name="Wang J."/>
            <person name="Wang Q."/>
            <person name="Steinberg C.E."/>
            <person name="Wang H."/>
            <person name="Li N."/>
            <person name="Qian L."/>
            <person name="Zhang G."/>
            <person name="Li Y."/>
            <person name="Yang H."/>
            <person name="Liu X."/>
            <person name="Wang J."/>
            <person name="Yin Y."/>
            <person name="Wang J."/>
        </authorList>
    </citation>
    <scope>NUCLEOTIDE SEQUENCE [LARGE SCALE GENOMIC DNA]</scope>
    <source>
        <strain evidence="3">05x7-T-G4-1.051#20</strain>
    </source>
</reference>
<dbReference type="PANTHER" id="PTHR24198:SF165">
    <property type="entry name" value="ANKYRIN REPEAT-CONTAINING PROTEIN-RELATED"/>
    <property type="match status" value="1"/>
</dbReference>
<dbReference type="SUPFAM" id="SSF48403">
    <property type="entry name" value="Ankyrin repeat"/>
    <property type="match status" value="3"/>
</dbReference>
<protein>
    <submittedName>
        <fullName evidence="3">Ankyrin-1</fullName>
    </submittedName>
</protein>
<dbReference type="SMART" id="SM00248">
    <property type="entry name" value="ANK"/>
    <property type="match status" value="18"/>
</dbReference>
<dbReference type="PROSITE" id="PS50297">
    <property type="entry name" value="ANK_REP_REGION"/>
    <property type="match status" value="6"/>
</dbReference>
<dbReference type="Pfam" id="PF12796">
    <property type="entry name" value="Ank_2"/>
    <property type="match status" value="5"/>
</dbReference>
<dbReference type="InParanoid" id="K1PQ75"/>
<evidence type="ECO:0000256" key="2">
    <source>
        <dbReference type="ARBA" id="ARBA00023043"/>
    </source>
</evidence>
<dbReference type="Gene3D" id="1.25.40.20">
    <property type="entry name" value="Ankyrin repeat-containing domain"/>
    <property type="match status" value="4"/>
</dbReference>
<dbReference type="PROSITE" id="PS50088">
    <property type="entry name" value="ANK_REPEAT"/>
    <property type="match status" value="8"/>
</dbReference>
<evidence type="ECO:0000313" key="3">
    <source>
        <dbReference type="EMBL" id="EKC20994.1"/>
    </source>
</evidence>